<evidence type="ECO:0000313" key="2">
    <source>
        <dbReference type="Proteomes" id="UP000053327"/>
    </source>
</evidence>
<proteinExistence type="predicted"/>
<accession>A0A0J9T0Q1</accession>
<dbReference type="EMBL" id="KQ234756">
    <property type="protein sequence ID" value="KMZ88699.1"/>
    <property type="molecule type" value="Genomic_DNA"/>
</dbReference>
<evidence type="ECO:0008006" key="3">
    <source>
        <dbReference type="Google" id="ProtNLM"/>
    </source>
</evidence>
<name>A0A0J9T0Q1_PLAV1</name>
<dbReference type="InterPro" id="IPR008780">
    <property type="entry name" value="Plasmodium_Vir"/>
</dbReference>
<evidence type="ECO:0000313" key="1">
    <source>
        <dbReference type="EMBL" id="KMZ88699.1"/>
    </source>
</evidence>
<gene>
    <name evidence="1" type="ORF">PVBG_05555</name>
</gene>
<organism evidence="1 2">
    <name type="scientific">Plasmodium vivax (strain Brazil I)</name>
    <dbReference type="NCBI Taxonomy" id="1033975"/>
    <lineage>
        <taxon>Eukaryota</taxon>
        <taxon>Sar</taxon>
        <taxon>Alveolata</taxon>
        <taxon>Apicomplexa</taxon>
        <taxon>Aconoidasida</taxon>
        <taxon>Haemosporida</taxon>
        <taxon>Plasmodiidae</taxon>
        <taxon>Plasmodium</taxon>
        <taxon>Plasmodium (Plasmodium)</taxon>
    </lineage>
</organism>
<dbReference type="Pfam" id="PF05795">
    <property type="entry name" value="Plasmodium_Vir"/>
    <property type="match status" value="1"/>
</dbReference>
<protein>
    <recommendedName>
        <fullName evidence="3">PIR Superfamily Protein</fullName>
    </recommendedName>
</protein>
<sequence length="245" mass="29619">MLNKLFLSKSIHHINNVDFTVNYYEFPKHIYNNLDREHRDLSNYSNHCNTITWGRNGDEVKKICKKYITYLETSQIIKVKNTQYDVCVLLNYWIYEKLNEIFRDEESSEDIKIAFGNLQLVWNQLYNYSSRINHNNCNPKFEMVNHHDWEKRKKLYDYYVDYKELVFLAQNHDKQCKYYNKIKEKISLYDHFSKPCTSRGSECPHFYDDCKSYNPNLVLSKLPCYTQMEKMVLAYDNLQTILIPS</sequence>
<dbReference type="AlphaFoldDB" id="A0A0J9T0Q1"/>
<reference evidence="1 2" key="1">
    <citation type="submission" date="2011-08" db="EMBL/GenBank/DDBJ databases">
        <title>The Genome Sequence of Plasmodium vivax Brazil I.</title>
        <authorList>
            <consortium name="The Broad Institute Genome Sequencing Platform"/>
            <consortium name="The Broad Institute Genome Sequencing Center for Infectious Disease"/>
            <person name="Neafsey D."/>
            <person name="Carlton J."/>
            <person name="Barnwell J."/>
            <person name="Collins W."/>
            <person name="Escalante A."/>
            <person name="Mullikin J."/>
            <person name="Saul A."/>
            <person name="Guigo R."/>
            <person name="Camara F."/>
            <person name="Young S.K."/>
            <person name="Zeng Q."/>
            <person name="Gargeya S."/>
            <person name="Fitzgerald M."/>
            <person name="Haas B."/>
            <person name="Abouelleil A."/>
            <person name="Alvarado L."/>
            <person name="Arachchi H.M."/>
            <person name="Berlin A."/>
            <person name="Brown A."/>
            <person name="Chapman S.B."/>
            <person name="Chen Z."/>
            <person name="Dunbar C."/>
            <person name="Freedman E."/>
            <person name="Gearin G."/>
            <person name="Gellesch M."/>
            <person name="Goldberg J."/>
            <person name="Griggs A."/>
            <person name="Gujja S."/>
            <person name="Heiman D."/>
            <person name="Howarth C."/>
            <person name="Larson L."/>
            <person name="Lui A."/>
            <person name="MacDonald P.J.P."/>
            <person name="Montmayeur A."/>
            <person name="Murphy C."/>
            <person name="Neiman D."/>
            <person name="Pearson M."/>
            <person name="Priest M."/>
            <person name="Roberts A."/>
            <person name="Saif S."/>
            <person name="Shea T."/>
            <person name="Shenoy N."/>
            <person name="Sisk P."/>
            <person name="Stolte C."/>
            <person name="Sykes S."/>
            <person name="Wortman J."/>
            <person name="Nusbaum C."/>
            <person name="Birren B."/>
        </authorList>
    </citation>
    <scope>NUCLEOTIDE SEQUENCE [LARGE SCALE GENOMIC DNA]</scope>
    <source>
        <strain evidence="1 2">Brazil I</strain>
    </source>
</reference>
<dbReference type="Proteomes" id="UP000053327">
    <property type="component" value="Unassembled WGS sequence"/>
</dbReference>